<protein>
    <recommendedName>
        <fullName evidence="1">Putative Flp pilus-assembly TadG-like N-terminal domain-containing protein</fullName>
    </recommendedName>
</protein>
<reference evidence="2 3" key="1">
    <citation type="submission" date="2016-12" db="EMBL/GenBank/DDBJ databases">
        <title>The new phylogeny of genus Mycobacterium.</title>
        <authorList>
            <person name="Tortoli E."/>
            <person name="Trovato A."/>
            <person name="Cirillo D.M."/>
        </authorList>
    </citation>
    <scope>NUCLEOTIDE SEQUENCE [LARGE SCALE GENOMIC DNA]</scope>
    <source>
        <strain evidence="2 3">DSM 45130</strain>
    </source>
</reference>
<dbReference type="EMBL" id="MVHS01000004">
    <property type="protein sequence ID" value="ORA73350.1"/>
    <property type="molecule type" value="Genomic_DNA"/>
</dbReference>
<feature type="domain" description="Putative Flp pilus-assembly TadG-like N-terminal" evidence="1">
    <location>
        <begin position="2"/>
        <end position="45"/>
    </location>
</feature>
<dbReference type="STRING" id="444597.BST26_02820"/>
<dbReference type="Proteomes" id="UP000192801">
    <property type="component" value="Unassembled WGS sequence"/>
</dbReference>
<gene>
    <name evidence="2" type="ORF">BST26_02820</name>
</gene>
<evidence type="ECO:0000313" key="2">
    <source>
        <dbReference type="EMBL" id="ORA73350.1"/>
    </source>
</evidence>
<dbReference type="InterPro" id="IPR021202">
    <property type="entry name" value="Rv3654c-like"/>
</dbReference>
<keyword evidence="3" id="KW-1185">Reference proteome</keyword>
<accession>A0A1X0DNB8</accession>
<organism evidence="2 3">
    <name type="scientific">Mycolicibacterium insubricum</name>
    <dbReference type="NCBI Taxonomy" id="444597"/>
    <lineage>
        <taxon>Bacteria</taxon>
        <taxon>Bacillati</taxon>
        <taxon>Actinomycetota</taxon>
        <taxon>Actinomycetes</taxon>
        <taxon>Mycobacteriales</taxon>
        <taxon>Mycobacteriaceae</taxon>
        <taxon>Mycolicibacterium</taxon>
    </lineage>
</organism>
<sequence length="116" mass="11316">MATVLAAVMIVALLCVAVLITTLGSAVAARHRAQTAADLGALAGAEALPAGPVIACQRAVAAVAANGASVTDCRVENLDVVLGVQTPVGLAVGNLTTARASARAGPPRRTGSRHAG</sequence>
<dbReference type="RefSeq" id="WP_110810712.1">
    <property type="nucleotide sequence ID" value="NZ_AP022618.1"/>
</dbReference>
<proteinExistence type="predicted"/>
<dbReference type="NCBIfam" id="TIGR03816">
    <property type="entry name" value="tadE_like_DECH"/>
    <property type="match status" value="1"/>
</dbReference>
<evidence type="ECO:0000313" key="3">
    <source>
        <dbReference type="Proteomes" id="UP000192801"/>
    </source>
</evidence>
<comment type="caution">
    <text evidence="2">The sequence shown here is derived from an EMBL/GenBank/DDBJ whole genome shotgun (WGS) entry which is preliminary data.</text>
</comment>
<dbReference type="Pfam" id="PF13400">
    <property type="entry name" value="Tad"/>
    <property type="match status" value="1"/>
</dbReference>
<name>A0A1X0DNB8_9MYCO</name>
<dbReference type="InterPro" id="IPR028087">
    <property type="entry name" value="Tad_N"/>
</dbReference>
<dbReference type="AlphaFoldDB" id="A0A1X0DNB8"/>
<evidence type="ECO:0000259" key="1">
    <source>
        <dbReference type="Pfam" id="PF13400"/>
    </source>
</evidence>